<dbReference type="RefSeq" id="WP_209856869.1">
    <property type="nucleotide sequence ID" value="NZ_JAGGJV010000013.1"/>
</dbReference>
<dbReference type="Proteomes" id="UP000823786">
    <property type="component" value="Unassembled WGS sequence"/>
</dbReference>
<dbReference type="PROSITE" id="PS00330">
    <property type="entry name" value="HEMOLYSIN_CALCIUM"/>
    <property type="match status" value="7"/>
</dbReference>
<keyword evidence="7" id="KW-0472">Membrane</keyword>
<keyword evidence="10" id="KW-1185">Reference proteome</keyword>
<dbReference type="InterPro" id="IPR001343">
    <property type="entry name" value="Hemolysn_Ca-bd"/>
</dbReference>
<proteinExistence type="predicted"/>
<protein>
    <submittedName>
        <fullName evidence="9">Ca2+-binding RTX toxin-like protein</fullName>
    </submittedName>
</protein>
<comment type="subcellular location">
    <subcellularLocation>
        <location evidence="1">Membrane</location>
    </subcellularLocation>
    <subcellularLocation>
        <location evidence="2">Secreted</location>
    </subcellularLocation>
</comment>
<evidence type="ECO:0000256" key="7">
    <source>
        <dbReference type="ARBA" id="ARBA00023136"/>
    </source>
</evidence>
<dbReference type="SUPFAM" id="SSF51120">
    <property type="entry name" value="beta-Roll"/>
    <property type="match status" value="3"/>
</dbReference>
<evidence type="ECO:0000313" key="9">
    <source>
        <dbReference type="EMBL" id="MBP1861988.1"/>
    </source>
</evidence>
<dbReference type="PRINTS" id="PR01488">
    <property type="entry name" value="RTXTOXINA"/>
</dbReference>
<dbReference type="InterPro" id="IPR003995">
    <property type="entry name" value="RTX_toxin_determinant-A"/>
</dbReference>
<organism evidence="9 10">
    <name type="scientific">Rhizobium herbae</name>
    <dbReference type="NCBI Taxonomy" id="508661"/>
    <lineage>
        <taxon>Bacteria</taxon>
        <taxon>Pseudomonadati</taxon>
        <taxon>Pseudomonadota</taxon>
        <taxon>Alphaproteobacteria</taxon>
        <taxon>Hyphomicrobiales</taxon>
        <taxon>Rhizobiaceae</taxon>
        <taxon>Rhizobium/Agrobacterium group</taxon>
        <taxon>Rhizobium</taxon>
    </lineage>
</organism>
<keyword evidence="5" id="KW-0677">Repeat</keyword>
<keyword evidence="6" id="KW-0843">Virulence</keyword>
<name>A0ABS4EVK0_9HYPH</name>
<accession>A0ABS4EVK0</accession>
<gene>
    <name evidence="9" type="ORF">J2Z75_005519</name>
</gene>
<evidence type="ECO:0000256" key="8">
    <source>
        <dbReference type="SAM" id="MobiDB-lite"/>
    </source>
</evidence>
<evidence type="ECO:0000256" key="6">
    <source>
        <dbReference type="ARBA" id="ARBA00023026"/>
    </source>
</evidence>
<keyword evidence="4" id="KW-0800">Toxin</keyword>
<dbReference type="InterPro" id="IPR011049">
    <property type="entry name" value="Serralysin-like_metalloprot_C"/>
</dbReference>
<keyword evidence="3" id="KW-0964">Secreted</keyword>
<dbReference type="Pfam" id="PF00353">
    <property type="entry name" value="HemolysinCabind"/>
    <property type="match status" value="7"/>
</dbReference>
<dbReference type="EMBL" id="JAGGJV010000013">
    <property type="protein sequence ID" value="MBP1861988.1"/>
    <property type="molecule type" value="Genomic_DNA"/>
</dbReference>
<comment type="caution">
    <text evidence="9">The sequence shown here is derived from an EMBL/GenBank/DDBJ whole genome shotgun (WGS) entry which is preliminary data.</text>
</comment>
<dbReference type="PANTHER" id="PTHR38340:SF1">
    <property type="entry name" value="S-LAYER PROTEIN"/>
    <property type="match status" value="1"/>
</dbReference>
<dbReference type="InterPro" id="IPR050557">
    <property type="entry name" value="RTX_toxin/Mannuronan_C5-epim"/>
</dbReference>
<evidence type="ECO:0000256" key="4">
    <source>
        <dbReference type="ARBA" id="ARBA00022656"/>
    </source>
</evidence>
<reference evidence="9 10" key="1">
    <citation type="submission" date="2021-03" db="EMBL/GenBank/DDBJ databases">
        <title>Genomic Encyclopedia of Type Strains, Phase IV (KMG-IV): sequencing the most valuable type-strain genomes for metagenomic binning, comparative biology and taxonomic classification.</title>
        <authorList>
            <person name="Goeker M."/>
        </authorList>
    </citation>
    <scope>NUCLEOTIDE SEQUENCE [LARGE SCALE GENOMIC DNA]</scope>
    <source>
        <strain evidence="9 10">DSM 26427</strain>
    </source>
</reference>
<feature type="region of interest" description="Disordered" evidence="8">
    <location>
        <begin position="324"/>
        <end position="345"/>
    </location>
</feature>
<feature type="region of interest" description="Disordered" evidence="8">
    <location>
        <begin position="24"/>
        <end position="43"/>
    </location>
</feature>
<dbReference type="Gene3D" id="2.150.10.10">
    <property type="entry name" value="Serralysin-like metalloprotease, C-terminal"/>
    <property type="match status" value="4"/>
</dbReference>
<evidence type="ECO:0000256" key="2">
    <source>
        <dbReference type="ARBA" id="ARBA00004613"/>
    </source>
</evidence>
<evidence type="ECO:0000256" key="1">
    <source>
        <dbReference type="ARBA" id="ARBA00004370"/>
    </source>
</evidence>
<evidence type="ECO:0000256" key="5">
    <source>
        <dbReference type="ARBA" id="ARBA00022737"/>
    </source>
</evidence>
<sequence>MATYYGALGADRITGSSSPDNIYGYGKDSFPEDETGNDYLRGGGGNDNIYGGGGNDTLLGDDGGDKLYGGLGNDTLYGGRGNDHFDGGAGNDLFVVEDDLMDTFRGGLGTDRIRLDDFVAYQRLILPKEASVEILDLNGFTLSGTNYADNFDFSGVSSIRYGGEVINLGAGNDDYIGHAGADFVNAGGDNDKLFGGAGDDVFSGGSGADTFDGGTGDDTFLIADKNSDVFLGGSGFDTVRLEGAATRYRLILDSAAGVEQLDRDGYTLNGTSSADIFNLSGLTRFVNSGSTIDLGGSNDLYIGYGGTDKVIGGSGNDTLRAGAGNDTLDGGTGADTLEGGTGNDSYVIDNKDDMVTEKASAGSDIVRSSITYTLTSNVENLSLTGTGDISGKGNGLANAITGNSGKNTLASAGGNDILKGGSGDDRLIGGLGSDDLYGGSGKDSFVFGSLQASTVSEAGRDTVFDFAKGDRIDLKAIDAKVGTTTNDAFTFIGTKGFSKTAGELRFEKNASDIYVYGDVNGDGKADFSIHIDNLASLGKDDFLL</sequence>
<dbReference type="PANTHER" id="PTHR38340">
    <property type="entry name" value="S-LAYER PROTEIN"/>
    <property type="match status" value="1"/>
</dbReference>
<dbReference type="PRINTS" id="PR00313">
    <property type="entry name" value="CABNDNGRPT"/>
</dbReference>
<dbReference type="InterPro" id="IPR018511">
    <property type="entry name" value="Hemolysin-typ_Ca-bd_CS"/>
</dbReference>
<evidence type="ECO:0000256" key="3">
    <source>
        <dbReference type="ARBA" id="ARBA00022525"/>
    </source>
</evidence>
<evidence type="ECO:0000313" key="10">
    <source>
        <dbReference type="Proteomes" id="UP000823786"/>
    </source>
</evidence>